<sequence>MKRTTLIALKKGASEIKESASQHVLVCTHSAPLDDLARRIGLCLQMDSCALPVCEVSVPSMTIKSPLNPNEIDTFEEGVDENQDFQYDKLRKDPALYMDYR</sequence>
<name>A0ABY7DKL1_MYAAR</name>
<dbReference type="EMBL" id="CP111013">
    <property type="protein sequence ID" value="WAQ96628.1"/>
    <property type="molecule type" value="Genomic_DNA"/>
</dbReference>
<proteinExistence type="predicted"/>
<evidence type="ECO:0000313" key="2">
    <source>
        <dbReference type="Proteomes" id="UP001164746"/>
    </source>
</evidence>
<keyword evidence="2" id="KW-1185">Reference proteome</keyword>
<protein>
    <submittedName>
        <fullName evidence="1">Uncharacterized protein</fullName>
    </submittedName>
</protein>
<accession>A0ABY7DKL1</accession>
<evidence type="ECO:0000313" key="1">
    <source>
        <dbReference type="EMBL" id="WAQ96628.1"/>
    </source>
</evidence>
<organism evidence="1 2">
    <name type="scientific">Mya arenaria</name>
    <name type="common">Soft-shell clam</name>
    <dbReference type="NCBI Taxonomy" id="6604"/>
    <lineage>
        <taxon>Eukaryota</taxon>
        <taxon>Metazoa</taxon>
        <taxon>Spiralia</taxon>
        <taxon>Lophotrochozoa</taxon>
        <taxon>Mollusca</taxon>
        <taxon>Bivalvia</taxon>
        <taxon>Autobranchia</taxon>
        <taxon>Heteroconchia</taxon>
        <taxon>Euheterodonta</taxon>
        <taxon>Imparidentia</taxon>
        <taxon>Neoheterodontei</taxon>
        <taxon>Myida</taxon>
        <taxon>Myoidea</taxon>
        <taxon>Myidae</taxon>
        <taxon>Mya</taxon>
    </lineage>
</organism>
<dbReference type="Proteomes" id="UP001164746">
    <property type="component" value="Chromosome 2"/>
</dbReference>
<reference evidence="1" key="1">
    <citation type="submission" date="2022-11" db="EMBL/GenBank/DDBJ databases">
        <title>Centuries of genome instability and evolution in soft-shell clam transmissible cancer (bioRxiv).</title>
        <authorList>
            <person name="Hart S.F.M."/>
            <person name="Yonemitsu M.A."/>
            <person name="Giersch R.M."/>
            <person name="Beal B.F."/>
            <person name="Arriagada G."/>
            <person name="Davis B.W."/>
            <person name="Ostrander E.A."/>
            <person name="Goff S.P."/>
            <person name="Metzger M.J."/>
        </authorList>
    </citation>
    <scope>NUCLEOTIDE SEQUENCE</scope>
    <source>
        <strain evidence="1">MELC-2E11</strain>
        <tissue evidence="1">Siphon/mantle</tissue>
    </source>
</reference>
<gene>
    <name evidence="1" type="ORF">MAR_029318</name>
</gene>